<evidence type="ECO:0000313" key="2">
    <source>
        <dbReference type="Proteomes" id="UP001215280"/>
    </source>
</evidence>
<keyword evidence="2" id="KW-1185">Reference proteome</keyword>
<gene>
    <name evidence="1" type="ORF">DFH07DRAFT_972784</name>
</gene>
<dbReference type="Proteomes" id="UP001215280">
    <property type="component" value="Unassembled WGS sequence"/>
</dbReference>
<dbReference type="GO" id="GO:0008237">
    <property type="term" value="F:metallopeptidase activity"/>
    <property type="evidence" value="ECO:0007669"/>
    <property type="project" value="InterPro"/>
</dbReference>
<comment type="caution">
    <text evidence="1">The sequence shown here is derived from an EMBL/GenBank/DDBJ whole genome shotgun (WGS) entry which is preliminary data.</text>
</comment>
<name>A0AAD7HFX4_9AGAR</name>
<organism evidence="1 2">
    <name type="scientific">Mycena maculata</name>
    <dbReference type="NCBI Taxonomy" id="230809"/>
    <lineage>
        <taxon>Eukaryota</taxon>
        <taxon>Fungi</taxon>
        <taxon>Dikarya</taxon>
        <taxon>Basidiomycota</taxon>
        <taxon>Agaricomycotina</taxon>
        <taxon>Agaricomycetes</taxon>
        <taxon>Agaricomycetidae</taxon>
        <taxon>Agaricales</taxon>
        <taxon>Marasmiineae</taxon>
        <taxon>Mycenaceae</taxon>
        <taxon>Mycena</taxon>
    </lineage>
</organism>
<sequence>MSSHVAPPSPPPSAALWLETPPMASASPSAAWFGTFTPAHHTAVLSYYTKMAVAMDSDYNFNCTCTNGDTNVHIYMYEFGTFYGCGT</sequence>
<dbReference type="InterPro" id="IPR024079">
    <property type="entry name" value="MetalloPept_cat_dom_sf"/>
</dbReference>
<accession>A0AAD7HFX4</accession>
<dbReference type="Gene3D" id="3.40.390.10">
    <property type="entry name" value="Collagenase (Catalytic Domain)"/>
    <property type="match status" value="1"/>
</dbReference>
<proteinExistence type="predicted"/>
<reference evidence="1" key="1">
    <citation type="submission" date="2023-03" db="EMBL/GenBank/DDBJ databases">
        <title>Massive genome expansion in bonnet fungi (Mycena s.s.) driven by repeated elements and novel gene families across ecological guilds.</title>
        <authorList>
            <consortium name="Lawrence Berkeley National Laboratory"/>
            <person name="Harder C.B."/>
            <person name="Miyauchi S."/>
            <person name="Viragh M."/>
            <person name="Kuo A."/>
            <person name="Thoen E."/>
            <person name="Andreopoulos B."/>
            <person name="Lu D."/>
            <person name="Skrede I."/>
            <person name="Drula E."/>
            <person name="Henrissat B."/>
            <person name="Morin E."/>
            <person name="Kohler A."/>
            <person name="Barry K."/>
            <person name="LaButti K."/>
            <person name="Morin E."/>
            <person name="Salamov A."/>
            <person name="Lipzen A."/>
            <person name="Mereny Z."/>
            <person name="Hegedus B."/>
            <person name="Baldrian P."/>
            <person name="Stursova M."/>
            <person name="Weitz H."/>
            <person name="Taylor A."/>
            <person name="Grigoriev I.V."/>
            <person name="Nagy L.G."/>
            <person name="Martin F."/>
            <person name="Kauserud H."/>
        </authorList>
    </citation>
    <scope>NUCLEOTIDE SEQUENCE</scope>
    <source>
        <strain evidence="1">CBHHK188m</strain>
    </source>
</reference>
<evidence type="ECO:0000313" key="1">
    <source>
        <dbReference type="EMBL" id="KAJ7719880.1"/>
    </source>
</evidence>
<dbReference type="SUPFAM" id="SSF55486">
    <property type="entry name" value="Metalloproteases ('zincins'), catalytic domain"/>
    <property type="match status" value="1"/>
</dbReference>
<dbReference type="EMBL" id="JARJLG010000286">
    <property type="protein sequence ID" value="KAJ7719880.1"/>
    <property type="molecule type" value="Genomic_DNA"/>
</dbReference>
<protein>
    <submittedName>
        <fullName evidence="1">Uncharacterized protein</fullName>
    </submittedName>
</protein>
<dbReference type="AlphaFoldDB" id="A0AAD7HFX4"/>